<dbReference type="SMART" id="SM00066">
    <property type="entry name" value="GAL4"/>
    <property type="match status" value="1"/>
</dbReference>
<dbReference type="GeneID" id="43643791"/>
<dbReference type="PROSITE" id="PS50048">
    <property type="entry name" value="ZN2_CY6_FUNGAL_2"/>
    <property type="match status" value="1"/>
</dbReference>
<name>A0A5N6SWD9_ASPPS</name>
<dbReference type="AlphaFoldDB" id="A0A5N6SWD9"/>
<evidence type="ECO:0000313" key="10">
    <source>
        <dbReference type="Proteomes" id="UP000325672"/>
    </source>
</evidence>
<dbReference type="InterPro" id="IPR001138">
    <property type="entry name" value="Zn2Cys6_DnaBD"/>
</dbReference>
<dbReference type="SUPFAM" id="SSF57701">
    <property type="entry name" value="Zn2/Cys6 DNA-binding domain"/>
    <property type="match status" value="1"/>
</dbReference>
<evidence type="ECO:0000259" key="8">
    <source>
        <dbReference type="PROSITE" id="PS50048"/>
    </source>
</evidence>
<keyword evidence="2" id="KW-0479">Metal-binding</keyword>
<dbReference type="PANTHER" id="PTHR47540">
    <property type="entry name" value="THIAMINE REPRESSIBLE GENES REGULATORY PROTEIN THI5"/>
    <property type="match status" value="1"/>
</dbReference>
<organism evidence="9 10">
    <name type="scientific">Aspergillus pseudotamarii</name>
    <dbReference type="NCBI Taxonomy" id="132259"/>
    <lineage>
        <taxon>Eukaryota</taxon>
        <taxon>Fungi</taxon>
        <taxon>Dikarya</taxon>
        <taxon>Ascomycota</taxon>
        <taxon>Pezizomycotina</taxon>
        <taxon>Eurotiomycetes</taxon>
        <taxon>Eurotiomycetidae</taxon>
        <taxon>Eurotiales</taxon>
        <taxon>Aspergillaceae</taxon>
        <taxon>Aspergillus</taxon>
        <taxon>Aspergillus subgen. Circumdati</taxon>
    </lineage>
</organism>
<evidence type="ECO:0000256" key="4">
    <source>
        <dbReference type="ARBA" id="ARBA00023125"/>
    </source>
</evidence>
<keyword evidence="4" id="KW-0238">DNA-binding</keyword>
<dbReference type="GO" id="GO:0045944">
    <property type="term" value="P:positive regulation of transcription by RNA polymerase II"/>
    <property type="evidence" value="ECO:0007669"/>
    <property type="project" value="TreeGrafter"/>
</dbReference>
<accession>A0A5N6SWD9</accession>
<dbReference type="EMBL" id="ML743568">
    <property type="protein sequence ID" value="KAE8138985.1"/>
    <property type="molecule type" value="Genomic_DNA"/>
</dbReference>
<gene>
    <name evidence="9" type="ORF">BDV38DRAFT_281546</name>
</gene>
<evidence type="ECO:0000256" key="3">
    <source>
        <dbReference type="ARBA" id="ARBA00023015"/>
    </source>
</evidence>
<dbReference type="Pfam" id="PF04082">
    <property type="entry name" value="Fungal_trans"/>
    <property type="match status" value="1"/>
</dbReference>
<dbReference type="GO" id="GO:0000981">
    <property type="term" value="F:DNA-binding transcription factor activity, RNA polymerase II-specific"/>
    <property type="evidence" value="ECO:0007669"/>
    <property type="project" value="InterPro"/>
</dbReference>
<dbReference type="SMART" id="SM00906">
    <property type="entry name" value="Fungal_trans"/>
    <property type="match status" value="1"/>
</dbReference>
<keyword evidence="5" id="KW-0804">Transcription</keyword>
<dbReference type="GO" id="GO:0006351">
    <property type="term" value="P:DNA-templated transcription"/>
    <property type="evidence" value="ECO:0007669"/>
    <property type="project" value="InterPro"/>
</dbReference>
<dbReference type="OrthoDB" id="3548654at2759"/>
<feature type="region of interest" description="Disordered" evidence="7">
    <location>
        <begin position="67"/>
        <end position="91"/>
    </location>
</feature>
<keyword evidence="6" id="KW-0539">Nucleus</keyword>
<dbReference type="InterPro" id="IPR051711">
    <property type="entry name" value="Stress_Response_Reg"/>
</dbReference>
<comment type="subcellular location">
    <subcellularLocation>
        <location evidence="1">Nucleus</location>
    </subcellularLocation>
</comment>
<dbReference type="Proteomes" id="UP000325672">
    <property type="component" value="Unassembled WGS sequence"/>
</dbReference>
<keyword evidence="10" id="KW-1185">Reference proteome</keyword>
<proteinExistence type="predicted"/>
<dbReference type="PROSITE" id="PS00463">
    <property type="entry name" value="ZN2_CY6_FUNGAL_1"/>
    <property type="match status" value="1"/>
</dbReference>
<dbReference type="Pfam" id="PF00172">
    <property type="entry name" value="Zn_clus"/>
    <property type="match status" value="1"/>
</dbReference>
<dbReference type="GO" id="GO:0005634">
    <property type="term" value="C:nucleus"/>
    <property type="evidence" value="ECO:0007669"/>
    <property type="project" value="UniProtKB-SubCell"/>
</dbReference>
<dbReference type="GO" id="GO:0043565">
    <property type="term" value="F:sequence-specific DNA binding"/>
    <property type="evidence" value="ECO:0007669"/>
    <property type="project" value="TreeGrafter"/>
</dbReference>
<dbReference type="InterPro" id="IPR007219">
    <property type="entry name" value="XnlR_reg_dom"/>
</dbReference>
<dbReference type="RefSeq" id="XP_031915048.1">
    <property type="nucleotide sequence ID" value="XM_032059581.1"/>
</dbReference>
<protein>
    <submittedName>
        <fullName evidence="9">Zn(II)2Cys6 transcription factor</fullName>
    </submittedName>
</protein>
<sequence>MATQVPIEPRKLRRTANACIACRQSKIKCSGKEPCANCQRRAVKCRFVEGSNKITVTESHVGSSYLQQLRRQAKEHQSPTGTKRSADTAFEPVVDTDNVSQEPVYPQPEEPFLPPKTIDHARSIWTSPFTLPSRTIKNTYKNKRNWIWLAPTSVWSFTARLSVMLSEKLQLASPYTTPSFLDKDIYPLQWKQATAEGPPDISGLPSIDHALYLFNTVKFHLGVKYRFFDEDNFLAHIHEFYEGKAAEKANESRLWFVQFLLVLAFGNAFLLQSRNIKDPPGSKFFVRAMALMPDHASLWKDSLLASETLALAGLYLYSIDHRESAHVYVGQAIRIAQLEGLHTELPEEELGAATVTRCRNLWWTLYIMDRHLSSSLGLPMTTQDSDITTLIDPPSTCSQRDVTLSLQIRLSHLLSSILTSIYKNEKTQLGTFLESTRSILHTMAGHAQEIESIIHMQVQSSVDTMPKGTRHITLLYHQCVIVATRPLLLSVLKERLDKLDHGEEDWQNFLAPTKSLISTGIKSAAKTLQILTDEDSLLEVFLPFDLEFTYAAAIHLAMANTLFPHVAEGQTYSEEVHAILDEMIYKGNKLAAVRKGELAHLETLFKELATRIERRGLQTLTLSSPTENEQPMSGNGECQVGGSTVQTESIDLPLVEDPSVSPDVLQHTASDIEFLDNIGISSYEFLTIVNQIGNSDNYSLLDPAQAW</sequence>
<keyword evidence="3" id="KW-0805">Transcription regulation</keyword>
<evidence type="ECO:0000256" key="2">
    <source>
        <dbReference type="ARBA" id="ARBA00022723"/>
    </source>
</evidence>
<dbReference type="CDD" id="cd12148">
    <property type="entry name" value="fungal_TF_MHR"/>
    <property type="match status" value="1"/>
</dbReference>
<reference evidence="9 10" key="1">
    <citation type="submission" date="2019-04" db="EMBL/GenBank/DDBJ databases">
        <title>Friends and foes A comparative genomics study of 23 Aspergillus species from section Flavi.</title>
        <authorList>
            <consortium name="DOE Joint Genome Institute"/>
            <person name="Kjaerbolling I."/>
            <person name="Vesth T."/>
            <person name="Frisvad J.C."/>
            <person name="Nybo J.L."/>
            <person name="Theobald S."/>
            <person name="Kildgaard S."/>
            <person name="Isbrandt T."/>
            <person name="Kuo A."/>
            <person name="Sato A."/>
            <person name="Lyhne E.K."/>
            <person name="Kogle M.E."/>
            <person name="Wiebenga A."/>
            <person name="Kun R.S."/>
            <person name="Lubbers R.J."/>
            <person name="Makela M.R."/>
            <person name="Barry K."/>
            <person name="Chovatia M."/>
            <person name="Clum A."/>
            <person name="Daum C."/>
            <person name="Haridas S."/>
            <person name="He G."/>
            <person name="LaButti K."/>
            <person name="Lipzen A."/>
            <person name="Mondo S."/>
            <person name="Riley R."/>
            <person name="Salamov A."/>
            <person name="Simmons B.A."/>
            <person name="Magnuson J.K."/>
            <person name="Henrissat B."/>
            <person name="Mortensen U.H."/>
            <person name="Larsen T.O."/>
            <person name="Devries R.P."/>
            <person name="Grigoriev I.V."/>
            <person name="Machida M."/>
            <person name="Baker S.E."/>
            <person name="Andersen M.R."/>
        </authorList>
    </citation>
    <scope>NUCLEOTIDE SEQUENCE [LARGE SCALE GENOMIC DNA]</scope>
    <source>
        <strain evidence="9 10">CBS 117625</strain>
    </source>
</reference>
<dbReference type="InterPro" id="IPR036864">
    <property type="entry name" value="Zn2-C6_fun-type_DNA-bd_sf"/>
</dbReference>
<dbReference type="PANTHER" id="PTHR47540:SF6">
    <property type="entry name" value="ZN(II)2CYS6 TRANSCRIPTION FACTOR (EUROFUNG)"/>
    <property type="match status" value="1"/>
</dbReference>
<dbReference type="GO" id="GO:0008270">
    <property type="term" value="F:zinc ion binding"/>
    <property type="evidence" value="ECO:0007669"/>
    <property type="project" value="InterPro"/>
</dbReference>
<dbReference type="Gene3D" id="4.10.240.10">
    <property type="entry name" value="Zn(2)-C6 fungal-type DNA-binding domain"/>
    <property type="match status" value="1"/>
</dbReference>
<dbReference type="CDD" id="cd00067">
    <property type="entry name" value="GAL4"/>
    <property type="match status" value="1"/>
</dbReference>
<evidence type="ECO:0000256" key="6">
    <source>
        <dbReference type="ARBA" id="ARBA00023242"/>
    </source>
</evidence>
<evidence type="ECO:0000313" key="9">
    <source>
        <dbReference type="EMBL" id="KAE8138985.1"/>
    </source>
</evidence>
<evidence type="ECO:0000256" key="1">
    <source>
        <dbReference type="ARBA" id="ARBA00004123"/>
    </source>
</evidence>
<evidence type="ECO:0000256" key="7">
    <source>
        <dbReference type="SAM" id="MobiDB-lite"/>
    </source>
</evidence>
<evidence type="ECO:0000256" key="5">
    <source>
        <dbReference type="ARBA" id="ARBA00023163"/>
    </source>
</evidence>
<feature type="domain" description="Zn(2)-C6 fungal-type" evidence="8">
    <location>
        <begin position="18"/>
        <end position="47"/>
    </location>
</feature>